<comment type="caution">
    <text evidence="1">The sequence shown here is derived from an EMBL/GenBank/DDBJ whole genome shotgun (WGS) entry which is preliminary data.</text>
</comment>
<evidence type="ECO:0000313" key="2">
    <source>
        <dbReference type="Proteomes" id="UP001157502"/>
    </source>
</evidence>
<reference evidence="1" key="1">
    <citation type="submission" date="2021-05" db="EMBL/GenBank/DDBJ databases">
        <authorList>
            <person name="Pan Q."/>
            <person name="Jouanno E."/>
            <person name="Zahm M."/>
            <person name="Klopp C."/>
            <person name="Cabau C."/>
            <person name="Louis A."/>
            <person name="Berthelot C."/>
            <person name="Parey E."/>
            <person name="Roest Crollius H."/>
            <person name="Montfort J."/>
            <person name="Robinson-Rechavi M."/>
            <person name="Bouchez O."/>
            <person name="Lampietro C."/>
            <person name="Lopez Roques C."/>
            <person name="Donnadieu C."/>
            <person name="Postlethwait J."/>
            <person name="Bobe J."/>
            <person name="Dillon D."/>
            <person name="Chandos A."/>
            <person name="von Hippel F."/>
            <person name="Guiguen Y."/>
        </authorList>
    </citation>
    <scope>NUCLEOTIDE SEQUENCE</scope>
    <source>
        <strain evidence="1">YG-Jan2019</strain>
    </source>
</reference>
<name>A0ACC2F2D1_DALPE</name>
<dbReference type="Proteomes" id="UP001157502">
    <property type="component" value="Chromosome 36"/>
</dbReference>
<protein>
    <submittedName>
        <fullName evidence="1">Uncharacterized protein</fullName>
    </submittedName>
</protein>
<evidence type="ECO:0000313" key="1">
    <source>
        <dbReference type="EMBL" id="KAJ7985464.1"/>
    </source>
</evidence>
<proteinExistence type="predicted"/>
<organism evidence="1 2">
    <name type="scientific">Dallia pectoralis</name>
    <name type="common">Alaska blackfish</name>
    <dbReference type="NCBI Taxonomy" id="75939"/>
    <lineage>
        <taxon>Eukaryota</taxon>
        <taxon>Metazoa</taxon>
        <taxon>Chordata</taxon>
        <taxon>Craniata</taxon>
        <taxon>Vertebrata</taxon>
        <taxon>Euteleostomi</taxon>
        <taxon>Actinopterygii</taxon>
        <taxon>Neopterygii</taxon>
        <taxon>Teleostei</taxon>
        <taxon>Protacanthopterygii</taxon>
        <taxon>Esociformes</taxon>
        <taxon>Umbridae</taxon>
        <taxon>Dallia</taxon>
    </lineage>
</organism>
<feature type="non-terminal residue" evidence="1">
    <location>
        <position position="662"/>
    </location>
</feature>
<gene>
    <name evidence="1" type="ORF">DPEC_G00352300</name>
</gene>
<keyword evidence="2" id="KW-1185">Reference proteome</keyword>
<dbReference type="EMBL" id="CM055763">
    <property type="protein sequence ID" value="KAJ7985464.1"/>
    <property type="molecule type" value="Genomic_DNA"/>
</dbReference>
<accession>A0ACC2F2D1</accession>
<sequence>MDYFPRRAIYSCLQNEESARAVENAIRTAIHTVMDVICNVNNAKILEYESKVVQRDKENEVLKCKLKKAEDELTAFRVGLSFELSAPSSQRDFGKPTTTMRPEIEAARGTEWRMDFPSKQQCPGLDADSLEPGLSAERTRIRSPSPSPVTSAVIKEEPADTGSFYIKWEMSEQSIVEQQGGPLYCPGKESDGTSSVAGSKSPGDRHSEPSEGTSTGHPKRRLSHAEIQRQYRERIRADPEKLRAYKERARCRGDDDEVKDWISNFRVPWQQTPESLRQAIAAGRRVDAADRRLLVRLTVDAMRVHCLNPNKKICAEIAKSIVVEYPDSFADLSEDGQLLGRRYHSLLTQIKTRVEHVNRNTGNRIRRPKTNKKGETSSKSDKTGRTKEDVFGCFPWHPQDFPEGETPDSLETKRQLMASVFINTGPGCADREDVEELMRLTYVNQRRMINAWPPPSIKDVMEQWPFLFTKRWILSHFHLLTGVEIDCCPSEALLTKGIAIVNYFRRSREPNSKRRIQGILDHVDIALGANGNDLTACAAILLLLSHFNEGEDSLFLLADVNDTQADVETRLILPATPRLVMFGSSLLDSSKWMLSIEGRVVCVLDGQSDFGTALSVFFGCFYVFNIEYQETASATLEFIQRKVLNLNLSSTMRGLTCLRDKL</sequence>